<dbReference type="Pfam" id="PF08268">
    <property type="entry name" value="FBA_3"/>
    <property type="match status" value="1"/>
</dbReference>
<dbReference type="PROSITE" id="PS50181">
    <property type="entry name" value="FBOX"/>
    <property type="match status" value="1"/>
</dbReference>
<dbReference type="InterPro" id="IPR036047">
    <property type="entry name" value="F-box-like_dom_sf"/>
</dbReference>
<evidence type="ECO:0000259" key="1">
    <source>
        <dbReference type="PROSITE" id="PS50181"/>
    </source>
</evidence>
<dbReference type="AlphaFoldDB" id="A0A2K3P0G9"/>
<dbReference type="SUPFAM" id="SSF81383">
    <property type="entry name" value="F-box domain"/>
    <property type="match status" value="1"/>
</dbReference>
<evidence type="ECO:0000313" key="3">
    <source>
        <dbReference type="Proteomes" id="UP000236291"/>
    </source>
</evidence>
<dbReference type="InterPro" id="IPR050796">
    <property type="entry name" value="SCF_F-box_component"/>
</dbReference>
<protein>
    <submittedName>
        <fullName evidence="2">F-box/kelch-repeat protein</fullName>
    </submittedName>
</protein>
<feature type="domain" description="F-box" evidence="1">
    <location>
        <begin position="6"/>
        <end position="56"/>
    </location>
</feature>
<dbReference type="InterPro" id="IPR013187">
    <property type="entry name" value="F-box-assoc_dom_typ3"/>
</dbReference>
<sequence length="375" mass="43289">MEEKKKKTLPSLPEELIIQILLRLPVKFLIRFKCVCKSWFSLISDPHFTNSHFQLSAATPTRRVLFIVQSQYVETESIDLEASLNSDSSSTSLYLNFMFSESGYELEIKGSCRGFILLHGYFNIYLWNPSTGIHKKLPLSRYGCTCSTYTYNRNYFYGFGYDHLTDDYLLVSLSQDPKLANTKHFEFFSLRANTWKEIEGDFPYCNASDDPKRVGTLFNGAIYWYGFRHDLRYDVIVAFDLMERKLLEMGLPDDADFETKDCDVWVFGDFLSLWAMGNDNTTEIWVMKEYKVHSSWTKILVLSINCNYIDTDYFSLICSTKSGDIIGSQGGTRLVKYNDRGELLEHLSYSYSPHGFQAAMYTESLLSLPADSEQA</sequence>
<dbReference type="InterPro" id="IPR001810">
    <property type="entry name" value="F-box_dom"/>
</dbReference>
<dbReference type="SUPFAM" id="SSF50965">
    <property type="entry name" value="Galactose oxidase, central domain"/>
    <property type="match status" value="1"/>
</dbReference>
<proteinExistence type="predicted"/>
<dbReference type="CDD" id="cd22157">
    <property type="entry name" value="F-box_AtFBW1-like"/>
    <property type="match status" value="1"/>
</dbReference>
<dbReference type="EMBL" id="ASHM01002741">
    <property type="protein sequence ID" value="PNY08796.1"/>
    <property type="molecule type" value="Genomic_DNA"/>
</dbReference>
<dbReference type="Proteomes" id="UP000236291">
    <property type="component" value="Unassembled WGS sequence"/>
</dbReference>
<organism evidence="2 3">
    <name type="scientific">Trifolium pratense</name>
    <name type="common">Red clover</name>
    <dbReference type="NCBI Taxonomy" id="57577"/>
    <lineage>
        <taxon>Eukaryota</taxon>
        <taxon>Viridiplantae</taxon>
        <taxon>Streptophyta</taxon>
        <taxon>Embryophyta</taxon>
        <taxon>Tracheophyta</taxon>
        <taxon>Spermatophyta</taxon>
        <taxon>Magnoliopsida</taxon>
        <taxon>eudicotyledons</taxon>
        <taxon>Gunneridae</taxon>
        <taxon>Pentapetalae</taxon>
        <taxon>rosids</taxon>
        <taxon>fabids</taxon>
        <taxon>Fabales</taxon>
        <taxon>Fabaceae</taxon>
        <taxon>Papilionoideae</taxon>
        <taxon>50 kb inversion clade</taxon>
        <taxon>NPAAA clade</taxon>
        <taxon>Hologalegina</taxon>
        <taxon>IRL clade</taxon>
        <taxon>Trifolieae</taxon>
        <taxon>Trifolium</taxon>
    </lineage>
</organism>
<comment type="caution">
    <text evidence="2">The sequence shown here is derived from an EMBL/GenBank/DDBJ whole genome shotgun (WGS) entry which is preliminary data.</text>
</comment>
<dbReference type="Pfam" id="PF00646">
    <property type="entry name" value="F-box"/>
    <property type="match status" value="1"/>
</dbReference>
<dbReference type="SMART" id="SM00256">
    <property type="entry name" value="FBOX"/>
    <property type="match status" value="1"/>
</dbReference>
<reference evidence="2 3" key="1">
    <citation type="journal article" date="2014" name="Am. J. Bot.">
        <title>Genome assembly and annotation for red clover (Trifolium pratense; Fabaceae).</title>
        <authorList>
            <person name="Istvanek J."/>
            <person name="Jaros M."/>
            <person name="Krenek A."/>
            <person name="Repkova J."/>
        </authorList>
    </citation>
    <scope>NUCLEOTIDE SEQUENCE [LARGE SCALE GENOMIC DNA]</scope>
    <source>
        <strain evidence="3">cv. Tatra</strain>
        <tissue evidence="2">Young leaves</tissue>
    </source>
</reference>
<dbReference type="PANTHER" id="PTHR31672:SF13">
    <property type="entry name" value="F-BOX PROTEIN CPR30-LIKE"/>
    <property type="match status" value="1"/>
</dbReference>
<reference evidence="2 3" key="2">
    <citation type="journal article" date="2017" name="Front. Plant Sci.">
        <title>Gene Classification and Mining of Molecular Markers Useful in Red Clover (Trifolium pratense) Breeding.</title>
        <authorList>
            <person name="Istvanek J."/>
            <person name="Dluhosova J."/>
            <person name="Dluhos P."/>
            <person name="Patkova L."/>
            <person name="Nedelnik J."/>
            <person name="Repkova J."/>
        </authorList>
    </citation>
    <scope>NUCLEOTIDE SEQUENCE [LARGE SCALE GENOMIC DNA]</scope>
    <source>
        <strain evidence="3">cv. Tatra</strain>
        <tissue evidence="2">Young leaves</tissue>
    </source>
</reference>
<dbReference type="InterPro" id="IPR011043">
    <property type="entry name" value="Gal_Oxase/kelch_b-propeller"/>
</dbReference>
<dbReference type="NCBIfam" id="TIGR01640">
    <property type="entry name" value="F_box_assoc_1"/>
    <property type="match status" value="1"/>
</dbReference>
<accession>A0A2K3P0G9</accession>
<gene>
    <name evidence="2" type="ORF">L195_g005330</name>
</gene>
<dbReference type="STRING" id="57577.A0A2K3P0G9"/>
<name>A0A2K3P0G9_TRIPR</name>
<dbReference type="PANTHER" id="PTHR31672">
    <property type="entry name" value="BNACNNG10540D PROTEIN"/>
    <property type="match status" value="1"/>
</dbReference>
<evidence type="ECO:0000313" key="2">
    <source>
        <dbReference type="EMBL" id="PNY08796.1"/>
    </source>
</evidence>
<dbReference type="InterPro" id="IPR017451">
    <property type="entry name" value="F-box-assoc_interact_dom"/>
</dbReference>
<dbReference type="ExpressionAtlas" id="A0A2K3P0G9">
    <property type="expression patterns" value="baseline"/>
</dbReference>
<dbReference type="Gene3D" id="1.20.1280.50">
    <property type="match status" value="1"/>
</dbReference>